<comment type="caution">
    <text evidence="2">The sequence shown here is derived from an EMBL/GenBank/DDBJ whole genome shotgun (WGS) entry which is preliminary data.</text>
</comment>
<evidence type="ECO:0000313" key="3">
    <source>
        <dbReference type="Proteomes" id="UP001269819"/>
    </source>
</evidence>
<organism evidence="2 3">
    <name type="scientific">Marinobacter xestospongiae</name>
    <dbReference type="NCBI Taxonomy" id="994319"/>
    <lineage>
        <taxon>Bacteria</taxon>
        <taxon>Pseudomonadati</taxon>
        <taxon>Pseudomonadota</taxon>
        <taxon>Gammaproteobacteria</taxon>
        <taxon>Pseudomonadales</taxon>
        <taxon>Marinobacteraceae</taxon>
        <taxon>Marinobacter</taxon>
    </lineage>
</organism>
<feature type="chain" id="PRO_5046236266" evidence="1">
    <location>
        <begin position="18"/>
        <end position="274"/>
    </location>
</feature>
<dbReference type="Gene3D" id="3.40.190.10">
    <property type="entry name" value="Periplasmic binding protein-like II"/>
    <property type="match status" value="2"/>
</dbReference>
<sequence>MFCWALVGMMAAAGVFADGAGTVPDVAGAESAIHYLVVADKTGPFQVVHEGQSHGGVISDVVDRLVEGSGITVHHHVFPVNRLVHEVARGRIKNWIAFDAPVWDSFRGKGRYLMEPLFLTRHVMLTCNPAIDSPIRSVHDLSGRSVVTLRNFRYPGLESAADEALRLVPADNFRTGLELVSLSRVDGFVEMASRLRYHLSHFDGQRDCMREVDISSVVPNYPVYLVVDQDMPEDLIALLDARLEALVASGEMQRIWRRYVPLTLPSDIQVKVHD</sequence>
<keyword evidence="3" id="KW-1185">Reference proteome</keyword>
<dbReference type="EMBL" id="JAWIIJ010000001">
    <property type="protein sequence ID" value="MDV2077301.1"/>
    <property type="molecule type" value="Genomic_DNA"/>
</dbReference>
<evidence type="ECO:0000256" key="1">
    <source>
        <dbReference type="SAM" id="SignalP"/>
    </source>
</evidence>
<gene>
    <name evidence="2" type="ORF">RYS15_01335</name>
</gene>
<name>A0ABU3VU86_9GAMM</name>
<reference evidence="2 3" key="1">
    <citation type="submission" date="2023-10" db="EMBL/GenBank/DDBJ databases">
        <title>Characteristics and mechanism of a salt-tolerant marine origin heterotrophic nitrifying- aerobic denitrifying bacteria Marinobacter xestospongiae HN1.</title>
        <authorList>
            <person name="Qi R."/>
        </authorList>
    </citation>
    <scope>NUCLEOTIDE SEQUENCE [LARGE SCALE GENOMIC DNA]</scope>
    <source>
        <strain evidence="2 3">HN1</strain>
    </source>
</reference>
<accession>A0ABU3VU86</accession>
<dbReference type="SUPFAM" id="SSF53850">
    <property type="entry name" value="Periplasmic binding protein-like II"/>
    <property type="match status" value="1"/>
</dbReference>
<dbReference type="Proteomes" id="UP001269819">
    <property type="component" value="Unassembled WGS sequence"/>
</dbReference>
<evidence type="ECO:0000313" key="2">
    <source>
        <dbReference type="EMBL" id="MDV2077301.1"/>
    </source>
</evidence>
<proteinExistence type="predicted"/>
<feature type="signal peptide" evidence="1">
    <location>
        <begin position="1"/>
        <end position="17"/>
    </location>
</feature>
<keyword evidence="1" id="KW-0732">Signal</keyword>
<protein>
    <submittedName>
        <fullName evidence="2">Transporter substrate-binding domain-containing protein</fullName>
    </submittedName>
</protein>
<dbReference type="RefSeq" id="WP_316972287.1">
    <property type="nucleotide sequence ID" value="NZ_JAWIIJ010000001.1"/>
</dbReference>